<sequence length="371" mass="41001">MVNSRTKKILFPLAALTAGFLILFLILEIGFRFLPVNQGLASLPVDKDNPVLRFQPNRTATWSKGWNFSIVNEIHTNNYGFINDQDYDPAVDSPLLAVIGDSYVEAVMVPFAETVNGRLAARAGKVGRVYSFASSGSALSQYLVYAEFARDNFRPAGLVIVIVGNDFDESMLSPGSPAGYHYFQEDLQGGLELARLDLDYGLARRLLRRSDFLMYLVLNLKLTALPARLRQTGGDFAGNTRRIASPERVAASDSAVQAFLARLPVAAGLPAEKILLVLDGVRPDLYDPGVREVGAASYWGVMRRHLLERASTVGYPVLDMEPEFRSRYDGDGRRFEFDADAHWNGYAHELVSEGIAASQVWEQLFATPGKE</sequence>
<dbReference type="Proteomes" id="UP000648239">
    <property type="component" value="Unassembled WGS sequence"/>
</dbReference>
<dbReference type="InterPro" id="IPR036514">
    <property type="entry name" value="SGNH_hydro_sf"/>
</dbReference>
<organism evidence="1 2">
    <name type="scientific">Candidatus Polarisedimenticola svalbardensis</name>
    <dbReference type="NCBI Taxonomy" id="2886004"/>
    <lineage>
        <taxon>Bacteria</taxon>
        <taxon>Pseudomonadati</taxon>
        <taxon>Acidobacteriota</taxon>
        <taxon>Candidatus Polarisedimenticolia</taxon>
        <taxon>Candidatus Polarisedimenticolales</taxon>
        <taxon>Candidatus Polarisedimenticolaceae</taxon>
        <taxon>Candidatus Polarisedimenticola</taxon>
    </lineage>
</organism>
<dbReference type="Gene3D" id="3.40.50.1110">
    <property type="entry name" value="SGNH hydrolase"/>
    <property type="match status" value="1"/>
</dbReference>
<protein>
    <recommendedName>
        <fullName evidence="3">AlgX/AlgJ SGNH hydrolase-like domain-containing protein</fullName>
    </recommendedName>
</protein>
<proteinExistence type="predicted"/>
<dbReference type="SUPFAM" id="SSF52266">
    <property type="entry name" value="SGNH hydrolase"/>
    <property type="match status" value="1"/>
</dbReference>
<evidence type="ECO:0000313" key="1">
    <source>
        <dbReference type="EMBL" id="MBD3868889.1"/>
    </source>
</evidence>
<evidence type="ECO:0008006" key="3">
    <source>
        <dbReference type="Google" id="ProtNLM"/>
    </source>
</evidence>
<evidence type="ECO:0000313" key="2">
    <source>
        <dbReference type="Proteomes" id="UP000648239"/>
    </source>
</evidence>
<dbReference type="EMBL" id="JACXWD010000047">
    <property type="protein sequence ID" value="MBD3868889.1"/>
    <property type="molecule type" value="Genomic_DNA"/>
</dbReference>
<accession>A0A8J6Y625</accession>
<reference evidence="1 2" key="1">
    <citation type="submission" date="2020-08" db="EMBL/GenBank/DDBJ databases">
        <title>Acidobacteriota in marine sediments use diverse sulfur dissimilation pathways.</title>
        <authorList>
            <person name="Wasmund K."/>
        </authorList>
    </citation>
    <scope>NUCLEOTIDE SEQUENCE [LARGE SCALE GENOMIC DNA]</scope>
    <source>
        <strain evidence="1">MAG AM4</strain>
    </source>
</reference>
<name>A0A8J6Y625_9BACT</name>
<dbReference type="GO" id="GO:0016788">
    <property type="term" value="F:hydrolase activity, acting on ester bonds"/>
    <property type="evidence" value="ECO:0007669"/>
    <property type="project" value="UniProtKB-ARBA"/>
</dbReference>
<dbReference type="AlphaFoldDB" id="A0A8J6Y625"/>
<comment type="caution">
    <text evidence="1">The sequence shown here is derived from an EMBL/GenBank/DDBJ whole genome shotgun (WGS) entry which is preliminary data.</text>
</comment>
<gene>
    <name evidence="1" type="ORF">IFK94_12245</name>
</gene>